<comment type="caution">
    <text evidence="1">The sequence shown here is derived from an EMBL/GenBank/DDBJ whole genome shotgun (WGS) entry which is preliminary data.</text>
</comment>
<organism evidence="1 2">
    <name type="scientific">Flavobacterium branchiicola</name>
    <dbReference type="NCBI Taxonomy" id="1114875"/>
    <lineage>
        <taxon>Bacteria</taxon>
        <taxon>Pseudomonadati</taxon>
        <taxon>Bacteroidota</taxon>
        <taxon>Flavobacteriia</taxon>
        <taxon>Flavobacteriales</taxon>
        <taxon>Flavobacteriaceae</taxon>
        <taxon>Flavobacterium</taxon>
    </lineage>
</organism>
<keyword evidence="2" id="KW-1185">Reference proteome</keyword>
<dbReference type="Proteomes" id="UP001595935">
    <property type="component" value="Unassembled WGS sequence"/>
</dbReference>
<evidence type="ECO:0000313" key="1">
    <source>
        <dbReference type="EMBL" id="MFC4749362.1"/>
    </source>
</evidence>
<accession>A0ABV9PJ40</accession>
<gene>
    <name evidence="1" type="ORF">ACFO5S_18065</name>
</gene>
<protein>
    <submittedName>
        <fullName evidence="1">Uncharacterized protein</fullName>
    </submittedName>
</protein>
<dbReference type="RefSeq" id="WP_213259399.1">
    <property type="nucleotide sequence ID" value="NZ_JAGYWA010000007.1"/>
</dbReference>
<sequence>MKEKSEQQLNDFLNFATNLNYFTKLKPNLKEDNTLKTDLTVTSYNELMQTIFSLLRTSINTLQQENSQPANDAMLLLEMAVKLLPNDEMELLDELYKVL</sequence>
<name>A0ABV9PJ40_9FLAO</name>
<proteinExistence type="predicted"/>
<dbReference type="EMBL" id="JBHSGV010000007">
    <property type="protein sequence ID" value="MFC4749362.1"/>
    <property type="molecule type" value="Genomic_DNA"/>
</dbReference>
<reference evidence="2" key="1">
    <citation type="journal article" date="2019" name="Int. J. Syst. Evol. Microbiol.">
        <title>The Global Catalogue of Microorganisms (GCM) 10K type strain sequencing project: providing services to taxonomists for standard genome sequencing and annotation.</title>
        <authorList>
            <consortium name="The Broad Institute Genomics Platform"/>
            <consortium name="The Broad Institute Genome Sequencing Center for Infectious Disease"/>
            <person name="Wu L."/>
            <person name="Ma J."/>
        </authorList>
    </citation>
    <scope>NUCLEOTIDE SEQUENCE [LARGE SCALE GENOMIC DNA]</scope>
    <source>
        <strain evidence="2">WYCCWR 13023</strain>
    </source>
</reference>
<evidence type="ECO:0000313" key="2">
    <source>
        <dbReference type="Proteomes" id="UP001595935"/>
    </source>
</evidence>